<dbReference type="RefSeq" id="WP_192622792.1">
    <property type="nucleotide sequence ID" value="NZ_JADBGG010000003.1"/>
</dbReference>
<dbReference type="EC" id="3.1.13.1" evidence="2"/>
<dbReference type="SUPFAM" id="SSF50249">
    <property type="entry name" value="Nucleic acid-binding proteins"/>
    <property type="match status" value="1"/>
</dbReference>
<dbReference type="PANTHER" id="PTHR23355">
    <property type="entry name" value="RIBONUCLEASE"/>
    <property type="match status" value="1"/>
</dbReference>
<organism evidence="2 3">
    <name type="scientific">Desulfomicrobium macestii</name>
    <dbReference type="NCBI Taxonomy" id="90731"/>
    <lineage>
        <taxon>Bacteria</taxon>
        <taxon>Pseudomonadati</taxon>
        <taxon>Thermodesulfobacteriota</taxon>
        <taxon>Desulfovibrionia</taxon>
        <taxon>Desulfovibrionales</taxon>
        <taxon>Desulfomicrobiaceae</taxon>
        <taxon>Desulfomicrobium</taxon>
    </lineage>
</organism>
<protein>
    <submittedName>
        <fullName evidence="2">Exoribonuclease-2</fullName>
        <ecNumber evidence="2">3.1.13.1</ecNumber>
    </submittedName>
</protein>
<proteinExistence type="predicted"/>
<dbReference type="SMART" id="SM00955">
    <property type="entry name" value="RNB"/>
    <property type="match status" value="1"/>
</dbReference>
<sequence length="680" mass="77274">MSTSLSLQPGCIMEFLQDNQPVTAWVLDVQGPRLRVFTSGQRELKLPLSRVLPWLGPQCPAGSSRQEMLDLLRTHNGRRERLAESVDALEIWDLAQGEVDEAGIEWFASLVFEEASPDQLAALGRKLLQTKTHFKFSPPQFEIYPQETVERRQEELRKAQERERLVGFGQVFLRGLWDIFCKRKSTLPQPDEEQASRIRDLLMTRLCNPDDRDSDALWKTMCQGMPEDPHLPLFLAQAWGIVPPHFNFHLCRAQYYWEPDWAEAHAEAVTALQERVLASRTEPIVDIVTIDSSSTQDIDDGFDLTRDQDGFKLRLALACPCLGWEFGSPLDKAVLHRFTSLYLPEGTSHMLPEALGKDFFSLRAGQERPALIISFDLDPEGALRSFDPQIAWISIKANLTYTGVENEIATADPGMLHHARDLATLLRQARIRDHAVIMDQPDPRMVLCKDPVNPEVEVVQSESTPEAQKIVSEFMILANKAMGSWARETGTALLFRTQNITLPAESAGVWTDPTDIYRIINNMGPSILECEPRRHATIGAKAYAPVTSPLRRYSDFINMAQIMARLTGHGRLLNQAELESLLPLLSSRAELVGQVQRMRPRYWKYEYFRQNHKKMRWSGIIVDPGSHLVTISLPDLQLFLKAPRKIFGDKIRLGQGFSIRIGKVDPLNNEIKIVEAWEEE</sequence>
<evidence type="ECO:0000259" key="1">
    <source>
        <dbReference type="SMART" id="SM00955"/>
    </source>
</evidence>
<gene>
    <name evidence="2" type="ORF">H4684_000640</name>
</gene>
<name>A0ABR9GZY6_9BACT</name>
<keyword evidence="2" id="KW-0378">Hydrolase</keyword>
<dbReference type="Pfam" id="PF00773">
    <property type="entry name" value="RNB"/>
    <property type="match status" value="1"/>
</dbReference>
<evidence type="ECO:0000313" key="2">
    <source>
        <dbReference type="EMBL" id="MBE1424016.1"/>
    </source>
</evidence>
<dbReference type="EMBL" id="JADBGG010000003">
    <property type="protein sequence ID" value="MBE1424016.1"/>
    <property type="molecule type" value="Genomic_DNA"/>
</dbReference>
<reference evidence="2 3" key="1">
    <citation type="submission" date="2020-10" db="EMBL/GenBank/DDBJ databases">
        <title>Genomic Encyclopedia of Type Strains, Phase IV (KMG-IV): sequencing the most valuable type-strain genomes for metagenomic binning, comparative biology and taxonomic classification.</title>
        <authorList>
            <person name="Goeker M."/>
        </authorList>
    </citation>
    <scope>NUCLEOTIDE SEQUENCE [LARGE SCALE GENOMIC DNA]</scope>
    <source>
        <strain evidence="2 3">DSM 4194</strain>
    </source>
</reference>
<dbReference type="InterPro" id="IPR001900">
    <property type="entry name" value="RNase_II/R"/>
</dbReference>
<evidence type="ECO:0000313" key="3">
    <source>
        <dbReference type="Proteomes" id="UP000639010"/>
    </source>
</evidence>
<comment type="caution">
    <text evidence="2">The sequence shown here is derived from an EMBL/GenBank/DDBJ whole genome shotgun (WGS) entry which is preliminary data.</text>
</comment>
<dbReference type="PANTHER" id="PTHR23355:SF9">
    <property type="entry name" value="DIS3-LIKE EXONUCLEASE 2"/>
    <property type="match status" value="1"/>
</dbReference>
<dbReference type="Proteomes" id="UP000639010">
    <property type="component" value="Unassembled WGS sequence"/>
</dbReference>
<keyword evidence="3" id="KW-1185">Reference proteome</keyword>
<feature type="domain" description="RNB" evidence="1">
    <location>
        <begin position="281"/>
        <end position="568"/>
    </location>
</feature>
<dbReference type="InterPro" id="IPR050180">
    <property type="entry name" value="RNR_Ribonuclease"/>
</dbReference>
<dbReference type="InterPro" id="IPR012340">
    <property type="entry name" value="NA-bd_OB-fold"/>
</dbReference>
<dbReference type="GO" id="GO:0008859">
    <property type="term" value="F:exoribonuclease II activity"/>
    <property type="evidence" value="ECO:0007669"/>
    <property type="project" value="UniProtKB-EC"/>
</dbReference>
<accession>A0ABR9GZY6</accession>